<feature type="region of interest" description="Disordered" evidence="1">
    <location>
        <begin position="65"/>
        <end position="108"/>
    </location>
</feature>
<feature type="compositionally biased region" description="Gly residues" evidence="1">
    <location>
        <begin position="1"/>
        <end position="22"/>
    </location>
</feature>
<feature type="region of interest" description="Disordered" evidence="1">
    <location>
        <begin position="1"/>
        <end position="24"/>
    </location>
</feature>
<reference evidence="2 3" key="1">
    <citation type="journal article" date="2023" name="Sci. Data">
        <title>Genome assembly of the Korean intertidal mud-creeper Batillaria attramentaria.</title>
        <authorList>
            <person name="Patra A.K."/>
            <person name="Ho P.T."/>
            <person name="Jun S."/>
            <person name="Lee S.J."/>
            <person name="Kim Y."/>
            <person name="Won Y.J."/>
        </authorList>
    </citation>
    <scope>NUCLEOTIDE SEQUENCE [LARGE SCALE GENOMIC DNA]</scope>
    <source>
        <strain evidence="2">Wonlab-2016</strain>
    </source>
</reference>
<keyword evidence="3" id="KW-1185">Reference proteome</keyword>
<accession>A0ABD0LAH1</accession>
<sequence length="118" mass="12993">MWGEGGGGVEGRNGEEAGVGGGKGDKEVVVYTLANGFACNNAPKKEDKHIFDSRSYIDARVAWASDSTQHRQPQDQNGTIPPPRHCVFIPKSNRPRSPARRQSHYRRDVQSFFTAVPV</sequence>
<evidence type="ECO:0000256" key="1">
    <source>
        <dbReference type="SAM" id="MobiDB-lite"/>
    </source>
</evidence>
<dbReference type="Proteomes" id="UP001519460">
    <property type="component" value="Unassembled WGS sequence"/>
</dbReference>
<proteinExistence type="predicted"/>
<feature type="compositionally biased region" description="Basic residues" evidence="1">
    <location>
        <begin position="93"/>
        <end position="104"/>
    </location>
</feature>
<organism evidence="2 3">
    <name type="scientific">Batillaria attramentaria</name>
    <dbReference type="NCBI Taxonomy" id="370345"/>
    <lineage>
        <taxon>Eukaryota</taxon>
        <taxon>Metazoa</taxon>
        <taxon>Spiralia</taxon>
        <taxon>Lophotrochozoa</taxon>
        <taxon>Mollusca</taxon>
        <taxon>Gastropoda</taxon>
        <taxon>Caenogastropoda</taxon>
        <taxon>Sorbeoconcha</taxon>
        <taxon>Cerithioidea</taxon>
        <taxon>Batillariidae</taxon>
        <taxon>Batillaria</taxon>
    </lineage>
</organism>
<name>A0ABD0LAH1_9CAEN</name>
<protein>
    <submittedName>
        <fullName evidence="2">Uncharacterized protein</fullName>
    </submittedName>
</protein>
<gene>
    <name evidence="2" type="ORF">BaRGS_00012361</name>
</gene>
<dbReference type="AlphaFoldDB" id="A0ABD0LAH1"/>
<dbReference type="EMBL" id="JACVVK020000067">
    <property type="protein sequence ID" value="KAK7496439.1"/>
    <property type="molecule type" value="Genomic_DNA"/>
</dbReference>
<evidence type="ECO:0000313" key="2">
    <source>
        <dbReference type="EMBL" id="KAK7496439.1"/>
    </source>
</evidence>
<evidence type="ECO:0000313" key="3">
    <source>
        <dbReference type="Proteomes" id="UP001519460"/>
    </source>
</evidence>
<comment type="caution">
    <text evidence="2">The sequence shown here is derived from an EMBL/GenBank/DDBJ whole genome shotgun (WGS) entry which is preliminary data.</text>
</comment>